<keyword evidence="1" id="KW-0732">Signal</keyword>
<dbReference type="Proteomes" id="UP001489004">
    <property type="component" value="Unassembled WGS sequence"/>
</dbReference>
<dbReference type="EMBL" id="JALJOR010000001">
    <property type="protein sequence ID" value="KAK9828651.1"/>
    <property type="molecule type" value="Genomic_DNA"/>
</dbReference>
<comment type="caution">
    <text evidence="2">The sequence shown here is derived from an EMBL/GenBank/DDBJ whole genome shotgun (WGS) entry which is preliminary data.</text>
</comment>
<feature type="chain" id="PRO_5043889695" description="F-box domain-containing protein" evidence="1">
    <location>
        <begin position="19"/>
        <end position="85"/>
    </location>
</feature>
<keyword evidence="3" id="KW-1185">Reference proteome</keyword>
<gene>
    <name evidence="2" type="ORF">WJX72_001342</name>
</gene>
<evidence type="ECO:0000313" key="2">
    <source>
        <dbReference type="EMBL" id="KAK9828651.1"/>
    </source>
</evidence>
<dbReference type="AlphaFoldDB" id="A0AAW1R5F6"/>
<organism evidence="2 3">
    <name type="scientific">[Myrmecia] bisecta</name>
    <dbReference type="NCBI Taxonomy" id="41462"/>
    <lineage>
        <taxon>Eukaryota</taxon>
        <taxon>Viridiplantae</taxon>
        <taxon>Chlorophyta</taxon>
        <taxon>core chlorophytes</taxon>
        <taxon>Trebouxiophyceae</taxon>
        <taxon>Trebouxiales</taxon>
        <taxon>Trebouxiaceae</taxon>
        <taxon>Myrmecia</taxon>
    </lineage>
</organism>
<feature type="signal peptide" evidence="1">
    <location>
        <begin position="1"/>
        <end position="18"/>
    </location>
</feature>
<evidence type="ECO:0000313" key="3">
    <source>
        <dbReference type="Proteomes" id="UP001489004"/>
    </source>
</evidence>
<proteinExistence type="predicted"/>
<sequence length="85" mass="9553">MWLHALGLSVLQSVPSLAEYTDGGGFRMLPPCKKERRGSWLHLPHDIRSGILAFVPLCREKLILRAVDRSFRAALQFPTAYSMAT</sequence>
<reference evidence="2 3" key="1">
    <citation type="journal article" date="2024" name="Nat. Commun.">
        <title>Phylogenomics reveals the evolutionary origins of lichenization in chlorophyte algae.</title>
        <authorList>
            <person name="Puginier C."/>
            <person name="Libourel C."/>
            <person name="Otte J."/>
            <person name="Skaloud P."/>
            <person name="Haon M."/>
            <person name="Grisel S."/>
            <person name="Petersen M."/>
            <person name="Berrin J.G."/>
            <person name="Delaux P.M."/>
            <person name="Dal Grande F."/>
            <person name="Keller J."/>
        </authorList>
    </citation>
    <scope>NUCLEOTIDE SEQUENCE [LARGE SCALE GENOMIC DNA]</scope>
    <source>
        <strain evidence="2 3">SAG 2043</strain>
    </source>
</reference>
<protein>
    <recommendedName>
        <fullName evidence="4">F-box domain-containing protein</fullName>
    </recommendedName>
</protein>
<evidence type="ECO:0008006" key="4">
    <source>
        <dbReference type="Google" id="ProtNLM"/>
    </source>
</evidence>
<accession>A0AAW1R5F6</accession>
<name>A0AAW1R5F6_9CHLO</name>
<evidence type="ECO:0000256" key="1">
    <source>
        <dbReference type="SAM" id="SignalP"/>
    </source>
</evidence>